<evidence type="ECO:0000313" key="1">
    <source>
        <dbReference type="EMBL" id="KAK8982318.1"/>
    </source>
</evidence>
<gene>
    <name evidence="1" type="ORF">V6N11_037490</name>
</gene>
<comment type="caution">
    <text evidence="1">The sequence shown here is derived from an EMBL/GenBank/DDBJ whole genome shotgun (WGS) entry which is preliminary data.</text>
</comment>
<organism evidence="1 2">
    <name type="scientific">Hibiscus sabdariffa</name>
    <name type="common">roselle</name>
    <dbReference type="NCBI Taxonomy" id="183260"/>
    <lineage>
        <taxon>Eukaryota</taxon>
        <taxon>Viridiplantae</taxon>
        <taxon>Streptophyta</taxon>
        <taxon>Embryophyta</taxon>
        <taxon>Tracheophyta</taxon>
        <taxon>Spermatophyta</taxon>
        <taxon>Magnoliopsida</taxon>
        <taxon>eudicotyledons</taxon>
        <taxon>Gunneridae</taxon>
        <taxon>Pentapetalae</taxon>
        <taxon>rosids</taxon>
        <taxon>malvids</taxon>
        <taxon>Malvales</taxon>
        <taxon>Malvaceae</taxon>
        <taxon>Malvoideae</taxon>
        <taxon>Hibiscus</taxon>
    </lineage>
</organism>
<accession>A0ABR2P1G8</accession>
<dbReference type="Proteomes" id="UP001396334">
    <property type="component" value="Unassembled WGS sequence"/>
</dbReference>
<keyword evidence="2" id="KW-1185">Reference proteome</keyword>
<proteinExistence type="predicted"/>
<dbReference type="EMBL" id="JBBPBN010000086">
    <property type="protein sequence ID" value="KAK8982318.1"/>
    <property type="molecule type" value="Genomic_DNA"/>
</dbReference>
<reference evidence="1 2" key="1">
    <citation type="journal article" date="2024" name="G3 (Bethesda)">
        <title>Genome assembly of Hibiscus sabdariffa L. provides insights into metabolisms of medicinal natural products.</title>
        <authorList>
            <person name="Kim T."/>
        </authorList>
    </citation>
    <scope>NUCLEOTIDE SEQUENCE [LARGE SCALE GENOMIC DNA]</scope>
    <source>
        <strain evidence="1">TK-2024</strain>
        <tissue evidence="1">Old leaves</tissue>
    </source>
</reference>
<sequence>MELRGKGFLYFSDVLSGTQDLFGEGNDVSVNEKGGGWRSEAVQGAVTWPAKALWPMQGGSLRPGMWVQPLCPEGGVGTPLAFWTDCSRSSCLFRIQPEAWCTSGCLQEESQLQ</sequence>
<evidence type="ECO:0000313" key="2">
    <source>
        <dbReference type="Proteomes" id="UP001396334"/>
    </source>
</evidence>
<protein>
    <submittedName>
        <fullName evidence="1">Uncharacterized protein</fullName>
    </submittedName>
</protein>
<name>A0ABR2P1G8_9ROSI</name>